<dbReference type="GO" id="GO:0030286">
    <property type="term" value="C:dynein complex"/>
    <property type="evidence" value="ECO:0007669"/>
    <property type="project" value="InterPro"/>
</dbReference>
<organism evidence="3 4">
    <name type="scientific">Eimeria acervulina</name>
    <name type="common">Coccidian parasite</name>
    <dbReference type="NCBI Taxonomy" id="5801"/>
    <lineage>
        <taxon>Eukaryota</taxon>
        <taxon>Sar</taxon>
        <taxon>Alveolata</taxon>
        <taxon>Apicomplexa</taxon>
        <taxon>Conoidasida</taxon>
        <taxon>Coccidia</taxon>
        <taxon>Eucoccidiorida</taxon>
        <taxon>Eimeriorina</taxon>
        <taxon>Eimeriidae</taxon>
        <taxon>Eimeria</taxon>
    </lineage>
</organism>
<sequence length="238" mass="26354">MQHLLMQVQQQQVSRPSSGPTAPAGGNSNEFTERAASLMAQLPPLFNVEEVLSSMVNPYENALDAALLQELARYNALISITRKCLQLVQDAAEGVIEYTAEVEEMYQCLRQNRVPQAVVAASYPMAFGLAAWMANLRRRVDFMAMWLRGQPPQPFWLPGCFSPRSVCTAMLQQYARRQSLKIDSVGFTFCVLDDEEDAAASNAPANEQQKGVPLPIQEGDSEAIWTKRGTALVAQLDE</sequence>
<keyword evidence="4" id="KW-1185">Reference proteome</keyword>
<feature type="domain" description="Dynein heavy chain C-terminal" evidence="2">
    <location>
        <begin position="5"/>
        <end position="204"/>
    </location>
</feature>
<reference evidence="3" key="1">
    <citation type="submission" date="2013-10" db="EMBL/GenBank/DDBJ databases">
        <title>Genomic analysis of the causative agents of coccidiosis in chickens.</title>
        <authorList>
            <person name="Reid A.J."/>
            <person name="Blake D."/>
            <person name="Billington K."/>
            <person name="Browne H."/>
            <person name="Dunn M."/>
            <person name="Hung S."/>
            <person name="Kawahara F."/>
            <person name="Miranda-Saavedra D."/>
            <person name="Mourier T."/>
            <person name="Nagra H."/>
            <person name="Otto T.D."/>
            <person name="Rawlings N."/>
            <person name="Sanchez A."/>
            <person name="Sanders M."/>
            <person name="Subramaniam C."/>
            <person name="Tay Y."/>
            <person name="Dear P."/>
            <person name="Doerig C."/>
            <person name="Gruber A."/>
            <person name="Parkinson J."/>
            <person name="Shirley M."/>
            <person name="Wan K.L."/>
            <person name="Berriman M."/>
            <person name="Tomley F."/>
            <person name="Pain A."/>
        </authorList>
    </citation>
    <scope>NUCLEOTIDE SEQUENCE</scope>
    <source>
        <strain evidence="3">Houghton</strain>
    </source>
</reference>
<dbReference type="PANTHER" id="PTHR22878:SF68">
    <property type="entry name" value="DYNEIN HEAVY CHAIN 6, AXONEMAL-LIKE"/>
    <property type="match status" value="1"/>
</dbReference>
<dbReference type="InterPro" id="IPR041228">
    <property type="entry name" value="Dynein_C"/>
</dbReference>
<dbReference type="Proteomes" id="UP000018050">
    <property type="component" value="Unassembled WGS sequence"/>
</dbReference>
<dbReference type="OMA" id="WGHTTRE"/>
<dbReference type="EMBL" id="HG671156">
    <property type="protein sequence ID" value="CDI80203.1"/>
    <property type="molecule type" value="Genomic_DNA"/>
</dbReference>
<dbReference type="OrthoDB" id="447173at2759"/>
<gene>
    <name evidence="3" type="ORF">EAH_00014020</name>
</gene>
<dbReference type="GeneID" id="25269472"/>
<evidence type="ECO:0000313" key="4">
    <source>
        <dbReference type="Proteomes" id="UP000018050"/>
    </source>
</evidence>
<dbReference type="GO" id="GO:0007018">
    <property type="term" value="P:microtubule-based movement"/>
    <property type="evidence" value="ECO:0007669"/>
    <property type="project" value="InterPro"/>
</dbReference>
<dbReference type="RefSeq" id="XP_013249800.1">
    <property type="nucleotide sequence ID" value="XM_013394346.1"/>
</dbReference>
<dbReference type="VEuPathDB" id="ToxoDB:EAH_00014020"/>
<dbReference type="Gene3D" id="1.20.1270.280">
    <property type="match status" value="1"/>
</dbReference>
<evidence type="ECO:0000259" key="2">
    <source>
        <dbReference type="Pfam" id="PF18199"/>
    </source>
</evidence>
<protein>
    <submittedName>
        <fullName evidence="3">Dynein heavy chain 3, axonemal, related</fullName>
    </submittedName>
</protein>
<evidence type="ECO:0000313" key="3">
    <source>
        <dbReference type="EMBL" id="CDI80203.1"/>
    </source>
</evidence>
<dbReference type="Pfam" id="PF18199">
    <property type="entry name" value="Dynein_C"/>
    <property type="match status" value="1"/>
</dbReference>
<name>U6GLN4_EIMAC</name>
<feature type="region of interest" description="Disordered" evidence="1">
    <location>
        <begin position="9"/>
        <end position="29"/>
    </location>
</feature>
<reference evidence="3" key="2">
    <citation type="submission" date="2013-10" db="EMBL/GenBank/DDBJ databases">
        <authorList>
            <person name="Aslett M."/>
        </authorList>
    </citation>
    <scope>NUCLEOTIDE SEQUENCE</scope>
    <source>
        <strain evidence="3">Houghton</strain>
    </source>
</reference>
<evidence type="ECO:0000256" key="1">
    <source>
        <dbReference type="SAM" id="MobiDB-lite"/>
    </source>
</evidence>
<feature type="compositionally biased region" description="Polar residues" evidence="1">
    <location>
        <begin position="14"/>
        <end position="29"/>
    </location>
</feature>
<proteinExistence type="predicted"/>
<dbReference type="GO" id="GO:0051959">
    <property type="term" value="F:dynein light intermediate chain binding"/>
    <property type="evidence" value="ECO:0007669"/>
    <property type="project" value="InterPro"/>
</dbReference>
<dbReference type="InterPro" id="IPR026983">
    <property type="entry name" value="DHC"/>
</dbReference>
<dbReference type="AlphaFoldDB" id="U6GLN4"/>
<accession>U6GLN4</accession>
<dbReference type="GO" id="GO:0045505">
    <property type="term" value="F:dynein intermediate chain binding"/>
    <property type="evidence" value="ECO:0007669"/>
    <property type="project" value="InterPro"/>
</dbReference>
<dbReference type="PANTHER" id="PTHR22878">
    <property type="entry name" value="DYNEIN HEAVY CHAIN 6, AXONEMAL-LIKE-RELATED"/>
    <property type="match status" value="1"/>
</dbReference>